<reference evidence="2 3" key="1">
    <citation type="journal article" date="2015" name="Nature">
        <title>rRNA introns, odd ribosomes, and small enigmatic genomes across a large radiation of phyla.</title>
        <authorList>
            <person name="Brown C.T."/>
            <person name="Hug L.A."/>
            <person name="Thomas B.C."/>
            <person name="Sharon I."/>
            <person name="Castelle C.J."/>
            <person name="Singh A."/>
            <person name="Wilkins M.J."/>
            <person name="Williams K.H."/>
            <person name="Banfield J.F."/>
        </authorList>
    </citation>
    <scope>NUCLEOTIDE SEQUENCE [LARGE SCALE GENOMIC DNA]</scope>
</reference>
<keyword evidence="1" id="KW-1133">Transmembrane helix</keyword>
<gene>
    <name evidence="2" type="ORF">UW63_C0053G0006</name>
</gene>
<sequence>MIKKSFVLIAVFLVVVILGFLYFKNNNLSSSDSASSGDQTKRFNNCSEDQLIINEEQLKELSTGGPVSHNIYRLNSQDGLNFSAENNLLLSSASVPDAVKTSDGRTLLYFVSGVSTAHGIWVAEVEDSGLVEVLDCLSFDGQAEEGATDPNVSLMSDGSLRLVYLSNFGKQKNNRVIKSAVSEDGINFSVEDNLIQPAYVSDPTETMLKDGSFLLAAPSIGDQLDFYVSLDGRDFSTKRSSLKIDGGIFGDLITMPDGTVRFYVGGESLRMFQSTDEGISWTEQKIFVGQQSVSQHGIGMPSIFVADNGDLDVFYISSDKIK</sequence>
<proteinExistence type="predicted"/>
<dbReference type="EMBL" id="LCJB01000053">
    <property type="protein sequence ID" value="KKT69570.1"/>
    <property type="molecule type" value="Genomic_DNA"/>
</dbReference>
<organism evidence="2 3">
    <name type="scientific">Candidatus Uhrbacteria bacterium GW2011_GWF2_44_350</name>
    <dbReference type="NCBI Taxonomy" id="1619000"/>
    <lineage>
        <taxon>Bacteria</taxon>
        <taxon>Candidatus Uhriibacteriota</taxon>
    </lineage>
</organism>
<evidence type="ECO:0008006" key="4">
    <source>
        <dbReference type="Google" id="ProtNLM"/>
    </source>
</evidence>
<dbReference type="InterPro" id="IPR036278">
    <property type="entry name" value="Sialidase_sf"/>
</dbReference>
<dbReference type="Proteomes" id="UP000034154">
    <property type="component" value="Unassembled WGS sequence"/>
</dbReference>
<comment type="caution">
    <text evidence="2">The sequence shown here is derived from an EMBL/GenBank/DDBJ whole genome shotgun (WGS) entry which is preliminary data.</text>
</comment>
<keyword evidence="1" id="KW-0472">Membrane</keyword>
<evidence type="ECO:0000256" key="1">
    <source>
        <dbReference type="SAM" id="Phobius"/>
    </source>
</evidence>
<dbReference type="SUPFAM" id="SSF50939">
    <property type="entry name" value="Sialidases"/>
    <property type="match status" value="1"/>
</dbReference>
<dbReference type="Gene3D" id="2.120.10.10">
    <property type="match status" value="1"/>
</dbReference>
<evidence type="ECO:0000313" key="2">
    <source>
        <dbReference type="EMBL" id="KKT69570.1"/>
    </source>
</evidence>
<keyword evidence="1" id="KW-0812">Transmembrane</keyword>
<accession>A0A0G1JE24</accession>
<evidence type="ECO:0000313" key="3">
    <source>
        <dbReference type="Proteomes" id="UP000034154"/>
    </source>
</evidence>
<name>A0A0G1JE24_9BACT</name>
<protein>
    <recommendedName>
        <fullName evidence="4">Exo-alpha-sialidase</fullName>
    </recommendedName>
</protein>
<feature type="transmembrane region" description="Helical" evidence="1">
    <location>
        <begin position="6"/>
        <end position="23"/>
    </location>
</feature>
<dbReference type="AlphaFoldDB" id="A0A0G1JE24"/>